<dbReference type="Proteomes" id="UP000004018">
    <property type="component" value="Unassembled WGS sequence"/>
</dbReference>
<keyword evidence="5 6" id="KW-0472">Membrane</keyword>
<evidence type="ECO:0000313" key="10">
    <source>
        <dbReference type="Proteomes" id="UP000003242"/>
    </source>
</evidence>
<dbReference type="EMBL" id="AFIJ01000020">
    <property type="protein sequence ID" value="EGL40928.1"/>
    <property type="molecule type" value="Genomic_DNA"/>
</dbReference>
<dbReference type="STRING" id="699218.HMPREF0889_0469"/>
<evidence type="ECO:0000256" key="1">
    <source>
        <dbReference type="ARBA" id="ARBA00004651"/>
    </source>
</evidence>
<feature type="transmembrane region" description="Helical" evidence="6">
    <location>
        <begin position="12"/>
        <end position="32"/>
    </location>
</feature>
<evidence type="ECO:0000313" key="9">
    <source>
        <dbReference type="EMBL" id="EGL40928.1"/>
    </source>
</evidence>
<accession>D3LU86</accession>
<reference evidence="10" key="1">
    <citation type="submission" date="2009-12" db="EMBL/GenBank/DDBJ databases">
        <title>Sequence of Clostridiales genomosp. BVAB3 str. UPII9-5.</title>
        <authorList>
            <person name="Madupu R."/>
            <person name="Durkin A.S."/>
            <person name="Torralba M."/>
            <person name="Methe B."/>
            <person name="Sutton G.G."/>
            <person name="Strausberg R.L."/>
            <person name="Nelson K.E."/>
        </authorList>
    </citation>
    <scope>NUCLEOTIDE SEQUENCE [LARGE SCALE GENOMIC DNA]</scope>
    <source>
        <strain evidence="10">28L</strain>
    </source>
</reference>
<evidence type="ECO:0000313" key="8">
    <source>
        <dbReference type="EMBL" id="EFD94242.1"/>
    </source>
</evidence>
<sequence length="232" mass="25976">MSISAETKKKWLVKLLGAVLIVFVLGLIHAVIPHFYHTVAHYVWHRDVQGLSTYIASFGYGAVGLCMLLIVMVNAVGFPSIQFLTLNGLVFGVGPGIVISWIGEVIGIEIAFFFMRTLFRGEAKKIIQKSSKLQKLDSHCNMRTIMLGRAIPYTPNVALTALSALSRISYKDHFLANIAGKLPSVCVEVWLGHDLLQLHEHWQRFCILLVCLLAGYAVVYWVKRHKVKPMTD</sequence>
<reference evidence="8" key="2">
    <citation type="submission" date="2009-12" db="EMBL/GenBank/DDBJ databases">
        <authorList>
            <person name="Madupu R."/>
            <person name="Durkin A.S."/>
            <person name="Torralba M."/>
            <person name="Methe B."/>
            <person name="Sutton G.G."/>
            <person name="Strausberg R.L."/>
            <person name="Nelson K.E."/>
        </authorList>
    </citation>
    <scope>NUCLEOTIDE SEQUENCE</scope>
    <source>
        <strain evidence="8">28L</strain>
    </source>
</reference>
<dbReference type="AlphaFoldDB" id="D3LU86"/>
<dbReference type="PANTHER" id="PTHR12677">
    <property type="entry name" value="GOLGI APPARATUS MEMBRANE PROTEIN TVP38-RELATED"/>
    <property type="match status" value="1"/>
</dbReference>
<dbReference type="OrthoDB" id="3034435at2"/>
<comment type="caution">
    <text evidence="8">The sequence shown here is derived from an EMBL/GenBank/DDBJ whole genome shotgun (WGS) entry which is preliminary data.</text>
</comment>
<evidence type="ECO:0000256" key="6">
    <source>
        <dbReference type="RuleBase" id="RU366058"/>
    </source>
</evidence>
<keyword evidence="11" id="KW-1185">Reference proteome</keyword>
<dbReference type="RefSeq" id="WP_007390959.1">
    <property type="nucleotide sequence ID" value="NZ_ADGP01000016.1"/>
</dbReference>
<dbReference type="EMBL" id="ADGP01000016">
    <property type="protein sequence ID" value="EFD94242.1"/>
    <property type="molecule type" value="Genomic_DNA"/>
</dbReference>
<evidence type="ECO:0000256" key="5">
    <source>
        <dbReference type="ARBA" id="ARBA00023136"/>
    </source>
</evidence>
<feature type="transmembrane region" description="Helical" evidence="6">
    <location>
        <begin position="89"/>
        <end position="115"/>
    </location>
</feature>
<evidence type="ECO:0000259" key="7">
    <source>
        <dbReference type="Pfam" id="PF09335"/>
    </source>
</evidence>
<comment type="subcellular location">
    <subcellularLocation>
        <location evidence="1 6">Cell membrane</location>
        <topology evidence="1 6">Multi-pass membrane protein</topology>
    </subcellularLocation>
</comment>
<comment type="caution">
    <text evidence="6">Lacks conserved residue(s) required for the propagation of feature annotation.</text>
</comment>
<dbReference type="Pfam" id="PF09335">
    <property type="entry name" value="VTT_dom"/>
    <property type="match status" value="1"/>
</dbReference>
<proteinExistence type="inferred from homology"/>
<dbReference type="PANTHER" id="PTHR12677:SF59">
    <property type="entry name" value="GOLGI APPARATUS MEMBRANE PROTEIN TVP38-RELATED"/>
    <property type="match status" value="1"/>
</dbReference>
<feature type="domain" description="VTT" evidence="7">
    <location>
        <begin position="78"/>
        <end position="193"/>
    </location>
</feature>
<dbReference type="Proteomes" id="UP000003242">
    <property type="component" value="Unassembled WGS sequence"/>
</dbReference>
<keyword evidence="2 6" id="KW-1003">Cell membrane</keyword>
<dbReference type="eggNOG" id="COG0398">
    <property type="taxonomic scope" value="Bacteria"/>
</dbReference>
<gene>
    <name evidence="8" type="ORF">HMPREF0889_0469</name>
    <name evidence="9" type="ORF">HMPREF1039_1068</name>
</gene>
<dbReference type="InterPro" id="IPR015414">
    <property type="entry name" value="TMEM64"/>
</dbReference>
<protein>
    <recommendedName>
        <fullName evidence="6">TVP38/TMEM64 family membrane protein</fullName>
    </recommendedName>
</protein>
<name>D3LU86_9FIRM</name>
<dbReference type="InterPro" id="IPR032816">
    <property type="entry name" value="VTT_dom"/>
</dbReference>
<reference evidence="9 11" key="3">
    <citation type="submission" date="2011-04" db="EMBL/GenBank/DDBJ databases">
        <authorList>
            <person name="Harkins D.M."/>
            <person name="Madupu R."/>
            <person name="Durkin A.S."/>
            <person name="Torralba M."/>
            <person name="Methe B."/>
            <person name="Sutton G.G."/>
            <person name="Nelson K.E."/>
        </authorList>
    </citation>
    <scope>NUCLEOTIDE SEQUENCE [LARGE SCALE GENOMIC DNA]</scope>
    <source>
        <strain evidence="9 11">UPII 199-6</strain>
    </source>
</reference>
<evidence type="ECO:0000256" key="3">
    <source>
        <dbReference type="ARBA" id="ARBA00022692"/>
    </source>
</evidence>
<keyword evidence="3 6" id="KW-0812">Transmembrane</keyword>
<evidence type="ECO:0000256" key="2">
    <source>
        <dbReference type="ARBA" id="ARBA00022475"/>
    </source>
</evidence>
<dbReference type="GO" id="GO:0005886">
    <property type="term" value="C:plasma membrane"/>
    <property type="evidence" value="ECO:0007669"/>
    <property type="project" value="UniProtKB-SubCell"/>
</dbReference>
<evidence type="ECO:0000313" key="11">
    <source>
        <dbReference type="Proteomes" id="UP000004018"/>
    </source>
</evidence>
<feature type="transmembrane region" description="Helical" evidence="6">
    <location>
        <begin position="52"/>
        <end position="77"/>
    </location>
</feature>
<feature type="transmembrane region" description="Helical" evidence="6">
    <location>
        <begin position="202"/>
        <end position="222"/>
    </location>
</feature>
<comment type="similarity">
    <text evidence="6">Belongs to the TVP38/TMEM64 family.</text>
</comment>
<organism evidence="8 10">
    <name type="scientific">Megasphaera lornae</name>
    <dbReference type="NCBI Taxonomy" id="1000568"/>
    <lineage>
        <taxon>Bacteria</taxon>
        <taxon>Bacillati</taxon>
        <taxon>Bacillota</taxon>
        <taxon>Negativicutes</taxon>
        <taxon>Veillonellales</taxon>
        <taxon>Veillonellaceae</taxon>
        <taxon>Megasphaera</taxon>
    </lineage>
</organism>
<keyword evidence="4 6" id="KW-1133">Transmembrane helix</keyword>
<evidence type="ECO:0000256" key="4">
    <source>
        <dbReference type="ARBA" id="ARBA00022989"/>
    </source>
</evidence>